<protein>
    <submittedName>
        <fullName evidence="6">EGF-like domain-containing protein</fullName>
    </submittedName>
</protein>
<dbReference type="PROSITE" id="PS00022">
    <property type="entry name" value="EGF_1"/>
    <property type="match status" value="1"/>
</dbReference>
<evidence type="ECO:0000313" key="6">
    <source>
        <dbReference type="WBParaSite" id="Hba_02102"/>
    </source>
</evidence>
<feature type="chain" id="PRO_5009310553" evidence="3">
    <location>
        <begin position="17"/>
        <end position="198"/>
    </location>
</feature>
<keyword evidence="2" id="KW-0472">Membrane</keyword>
<feature type="disulfide bond" evidence="1">
    <location>
        <begin position="73"/>
        <end position="82"/>
    </location>
</feature>
<reference evidence="6" key="1">
    <citation type="submission" date="2016-11" db="UniProtKB">
        <authorList>
            <consortium name="WormBaseParasite"/>
        </authorList>
    </citation>
    <scope>IDENTIFICATION</scope>
</reference>
<dbReference type="InterPro" id="IPR000742">
    <property type="entry name" value="EGF"/>
</dbReference>
<evidence type="ECO:0000256" key="1">
    <source>
        <dbReference type="PROSITE-ProRule" id="PRU00076"/>
    </source>
</evidence>
<sequence>MNSLCLLPLLLSYSFAEDQFKTSPSTIYCKNGGMLSDGHCVCTLRYEGKHCEEERCLNGGRRHSANGQVKCHCPFGLSGERCERVTYCEPDKGLPKSCSGKLVNGKCECYQRWTGIFCQLRTCYNGIPTGGMVSESSLLAHTGSLSSRPFAWPIVLMGCAASLAVAALAATLTLAFRKWNAKPSRVSSAQGDREGTDV</sequence>
<feature type="signal peptide" evidence="3">
    <location>
        <begin position="1"/>
        <end position="16"/>
    </location>
</feature>
<dbReference type="WBParaSite" id="Hba_02102">
    <property type="protein sequence ID" value="Hba_02102"/>
    <property type="gene ID" value="Hba_02102"/>
</dbReference>
<evidence type="ECO:0000313" key="5">
    <source>
        <dbReference type="Proteomes" id="UP000095283"/>
    </source>
</evidence>
<organism evidence="5 6">
    <name type="scientific">Heterorhabditis bacteriophora</name>
    <name type="common">Entomopathogenic nematode worm</name>
    <dbReference type="NCBI Taxonomy" id="37862"/>
    <lineage>
        <taxon>Eukaryota</taxon>
        <taxon>Metazoa</taxon>
        <taxon>Ecdysozoa</taxon>
        <taxon>Nematoda</taxon>
        <taxon>Chromadorea</taxon>
        <taxon>Rhabditida</taxon>
        <taxon>Rhabditina</taxon>
        <taxon>Rhabditomorpha</taxon>
        <taxon>Strongyloidea</taxon>
        <taxon>Heterorhabditidae</taxon>
        <taxon>Heterorhabditis</taxon>
    </lineage>
</organism>
<keyword evidence="5" id="KW-1185">Reference proteome</keyword>
<proteinExistence type="predicted"/>
<evidence type="ECO:0000256" key="2">
    <source>
        <dbReference type="SAM" id="Phobius"/>
    </source>
</evidence>
<dbReference type="SUPFAM" id="SSF57196">
    <property type="entry name" value="EGF/Laminin"/>
    <property type="match status" value="1"/>
</dbReference>
<dbReference type="Gene3D" id="2.10.25.10">
    <property type="entry name" value="Laminin"/>
    <property type="match status" value="1"/>
</dbReference>
<keyword evidence="3" id="KW-0732">Signal</keyword>
<keyword evidence="2" id="KW-1133">Transmembrane helix</keyword>
<feature type="domain" description="EGF-like" evidence="4">
    <location>
        <begin position="47"/>
        <end position="83"/>
    </location>
</feature>
<accession>A0A1I7WBM1</accession>
<dbReference type="PROSITE" id="PS50026">
    <property type="entry name" value="EGF_3"/>
    <property type="match status" value="1"/>
</dbReference>
<evidence type="ECO:0000259" key="4">
    <source>
        <dbReference type="PROSITE" id="PS50026"/>
    </source>
</evidence>
<name>A0A1I7WBM1_HETBA</name>
<feature type="transmembrane region" description="Helical" evidence="2">
    <location>
        <begin position="150"/>
        <end position="176"/>
    </location>
</feature>
<keyword evidence="1" id="KW-0245">EGF-like domain</keyword>
<keyword evidence="1" id="KW-1015">Disulfide bond</keyword>
<dbReference type="AlphaFoldDB" id="A0A1I7WBM1"/>
<keyword evidence="2" id="KW-0812">Transmembrane</keyword>
<comment type="caution">
    <text evidence="1">Lacks conserved residue(s) required for the propagation of feature annotation.</text>
</comment>
<dbReference type="Proteomes" id="UP000095283">
    <property type="component" value="Unplaced"/>
</dbReference>
<evidence type="ECO:0000256" key="3">
    <source>
        <dbReference type="SAM" id="SignalP"/>
    </source>
</evidence>